<evidence type="ECO:0000259" key="2">
    <source>
        <dbReference type="Pfam" id="PF13439"/>
    </source>
</evidence>
<dbReference type="AlphaFoldDB" id="A0A0F9Q8B2"/>
<gene>
    <name evidence="3" type="ORF">LCGC14_0805560</name>
</gene>
<organism evidence="3">
    <name type="scientific">marine sediment metagenome</name>
    <dbReference type="NCBI Taxonomy" id="412755"/>
    <lineage>
        <taxon>unclassified sequences</taxon>
        <taxon>metagenomes</taxon>
        <taxon>ecological metagenomes</taxon>
    </lineage>
</organism>
<feature type="domain" description="Glycosyltransferase subfamily 4-like N-terminal" evidence="2">
    <location>
        <begin position="13"/>
        <end position="182"/>
    </location>
</feature>
<dbReference type="InterPro" id="IPR001296">
    <property type="entry name" value="Glyco_trans_1"/>
</dbReference>
<comment type="caution">
    <text evidence="3">The sequence shown here is derived from an EMBL/GenBank/DDBJ whole genome shotgun (WGS) entry which is preliminary data.</text>
</comment>
<dbReference type="Gene3D" id="3.40.50.2000">
    <property type="entry name" value="Glycogen Phosphorylase B"/>
    <property type="match status" value="2"/>
</dbReference>
<dbReference type="PANTHER" id="PTHR12526">
    <property type="entry name" value="GLYCOSYLTRANSFERASE"/>
    <property type="match status" value="1"/>
</dbReference>
<sequence length="361" mass="40204">MNVVIVIDSLVGGGAEKVMLTLAEKMAKLHHNITILSLASNAEYDIPDIVNVDSLFSDRASKVDRFWQRKKSILTLEAWFEKKQSEVGHIDLVLSNLDRSNNLLSKSNVKNVHFVIHNSVNAELARQKKLGPFSYLYLKKSKQNLNRKSLVCVSKGVEKEITQGDLINPSAITTIYNPFDFEKIKQQANEKNSDIPNEPYLIHVGRLAKQKRHDVLFAAFAKLNKKYKLVLLCNKPAKALKLAQQYGIEKQLVVPGFQQNPYNWIKHAEALLLSSDFEGFGNVIVEALAVGTPVVSTNCTFGPSEILTGELSKYLVPVQQSETLANAVKQVLADKPNVESAAILKQVQAEQVALQYLALVN</sequence>
<dbReference type="EMBL" id="LAZR01002193">
    <property type="protein sequence ID" value="KKN33257.1"/>
    <property type="molecule type" value="Genomic_DNA"/>
</dbReference>
<dbReference type="CDD" id="cd03811">
    <property type="entry name" value="GT4_GT28_WabH-like"/>
    <property type="match status" value="1"/>
</dbReference>
<protein>
    <recommendedName>
        <fullName evidence="4">Glycosyl transferase family 1 domain-containing protein</fullName>
    </recommendedName>
</protein>
<dbReference type="Pfam" id="PF13439">
    <property type="entry name" value="Glyco_transf_4"/>
    <property type="match status" value="1"/>
</dbReference>
<dbReference type="SUPFAM" id="SSF53756">
    <property type="entry name" value="UDP-Glycosyltransferase/glycogen phosphorylase"/>
    <property type="match status" value="1"/>
</dbReference>
<proteinExistence type="predicted"/>
<evidence type="ECO:0008006" key="4">
    <source>
        <dbReference type="Google" id="ProtNLM"/>
    </source>
</evidence>
<evidence type="ECO:0000259" key="1">
    <source>
        <dbReference type="Pfam" id="PF00534"/>
    </source>
</evidence>
<reference evidence="3" key="1">
    <citation type="journal article" date="2015" name="Nature">
        <title>Complex archaea that bridge the gap between prokaryotes and eukaryotes.</title>
        <authorList>
            <person name="Spang A."/>
            <person name="Saw J.H."/>
            <person name="Jorgensen S.L."/>
            <person name="Zaremba-Niedzwiedzka K."/>
            <person name="Martijn J."/>
            <person name="Lind A.E."/>
            <person name="van Eijk R."/>
            <person name="Schleper C."/>
            <person name="Guy L."/>
            <person name="Ettema T.J."/>
        </authorList>
    </citation>
    <scope>NUCLEOTIDE SEQUENCE</scope>
</reference>
<dbReference type="InterPro" id="IPR028098">
    <property type="entry name" value="Glyco_trans_4-like_N"/>
</dbReference>
<name>A0A0F9Q8B2_9ZZZZ</name>
<accession>A0A0F9Q8B2</accession>
<dbReference type="PANTHER" id="PTHR12526:SF638">
    <property type="entry name" value="SPORE COAT PROTEIN SA"/>
    <property type="match status" value="1"/>
</dbReference>
<evidence type="ECO:0000313" key="3">
    <source>
        <dbReference type="EMBL" id="KKN33257.1"/>
    </source>
</evidence>
<feature type="domain" description="Glycosyl transferase family 1" evidence="1">
    <location>
        <begin position="189"/>
        <end position="339"/>
    </location>
</feature>
<dbReference type="Pfam" id="PF00534">
    <property type="entry name" value="Glycos_transf_1"/>
    <property type="match status" value="1"/>
</dbReference>
<dbReference type="GO" id="GO:0016757">
    <property type="term" value="F:glycosyltransferase activity"/>
    <property type="evidence" value="ECO:0007669"/>
    <property type="project" value="InterPro"/>
</dbReference>